<dbReference type="InterPro" id="IPR027417">
    <property type="entry name" value="P-loop_NTPase"/>
</dbReference>
<keyword evidence="2" id="KW-0547">Nucleotide-binding</keyword>
<dbReference type="InterPro" id="IPR008571">
    <property type="entry name" value="HerA-like"/>
</dbReference>
<dbReference type="Gene3D" id="3.40.50.300">
    <property type="entry name" value="P-loop containing nucleotide triphosphate hydrolases"/>
    <property type="match status" value="2"/>
</dbReference>
<sequence>MSTGLPRVAVAIGVVMVSGEGLLSMDGNAVFVIEESVGRVASVTGSQIIVHVKPDPVDSQTSGASAVVKGTLVKIPHQSTWVFGLVTAISIPLPSHEQTPDEQRFAEVLLLGEADVGTDPATPIRFERGVSFFPSVGAQVYIATADDLALVYAKRSSSSVRIGTIHQGRSIPAYVSPDRLLGKHFAVLGTTGTGKSCAVAVILRRIVEAHRNAHILVLDPHNEYASAFGDYAEVIDATSFELPYWLFNFEELSGSILGDVTGSEELQREATALAALVCRAKEAFLGNTKKASHITVNTPVPYKMSELLSLLDAEMGKLGHGRNVLPLQNLKTKINTLRNDSRYAFMFGGIATSDNMNKILSRIFRIPVQNKPIAILDLSAVPSEVLNIVVSVLARITFDLAVFSERSVPVLLVCEEAHRYLPADDRQGFEPTKRILSRIAREGRKYGVALGIISQRPSDLAMSALCQCNSIFALRLSSTADQEFVRAMLPDWGGGLFDFLPALRNGEAIVIGEAVPVPARVRFDTLPPEHMPCSKTAPFSEAWQTNGAGKDLLEGVIARWRTEH</sequence>
<evidence type="ECO:0000313" key="3">
    <source>
        <dbReference type="Proteomes" id="UP000326641"/>
    </source>
</evidence>
<gene>
    <name evidence="2" type="ORF">DF3PA_90106</name>
</gene>
<keyword evidence="3" id="KW-1185">Reference proteome</keyword>
<keyword evidence="2" id="KW-0347">Helicase</keyword>
<dbReference type="Pfam" id="PF01935">
    <property type="entry name" value="DUF87"/>
    <property type="match status" value="1"/>
</dbReference>
<dbReference type="Proteomes" id="UP000326641">
    <property type="component" value="Unassembled WGS sequence"/>
</dbReference>
<name>A0A564WJ02_9PROT</name>
<dbReference type="InterPro" id="IPR002789">
    <property type="entry name" value="HerA_central"/>
</dbReference>
<feature type="domain" description="Helicase HerA central" evidence="1">
    <location>
        <begin position="160"/>
        <end position="395"/>
    </location>
</feature>
<reference evidence="2" key="1">
    <citation type="submission" date="2018-11" db="EMBL/GenBank/DDBJ databases">
        <authorList>
            <person name="Onetto C."/>
        </authorList>
    </citation>
    <scope>NUCLEOTIDE SEQUENCE [LARGE SCALE GENOMIC DNA]</scope>
</reference>
<protein>
    <submittedName>
        <fullName evidence="2">Bipolar DNA helicase HerA</fullName>
    </submittedName>
</protein>
<dbReference type="AlphaFoldDB" id="A0A564WJ02"/>
<dbReference type="EMBL" id="UXAT02000054">
    <property type="protein sequence ID" value="VUX48089.1"/>
    <property type="molecule type" value="Genomic_DNA"/>
</dbReference>
<organism evidence="2 3">
    <name type="scientific">Candidatus Defluviicoccus seviourii</name>
    <dbReference type="NCBI Taxonomy" id="2565273"/>
    <lineage>
        <taxon>Bacteria</taxon>
        <taxon>Pseudomonadati</taxon>
        <taxon>Pseudomonadota</taxon>
        <taxon>Alphaproteobacteria</taxon>
        <taxon>Rhodospirillales</taxon>
        <taxon>Rhodospirillaceae</taxon>
        <taxon>Defluviicoccus</taxon>
    </lineage>
</organism>
<dbReference type="PANTHER" id="PTHR42957">
    <property type="entry name" value="HELICASE MJ1565-RELATED"/>
    <property type="match status" value="1"/>
</dbReference>
<dbReference type="GO" id="GO:0004386">
    <property type="term" value="F:helicase activity"/>
    <property type="evidence" value="ECO:0007669"/>
    <property type="project" value="UniProtKB-KW"/>
</dbReference>
<keyword evidence="2" id="KW-0067">ATP-binding</keyword>
<comment type="caution">
    <text evidence="2">The sequence shown here is derived from an EMBL/GenBank/DDBJ whole genome shotgun (WGS) entry which is preliminary data.</text>
</comment>
<proteinExistence type="predicted"/>
<accession>A0A564WJ02</accession>
<dbReference type="SUPFAM" id="SSF52540">
    <property type="entry name" value="P-loop containing nucleoside triphosphate hydrolases"/>
    <property type="match status" value="1"/>
</dbReference>
<keyword evidence="2" id="KW-0378">Hydrolase</keyword>
<evidence type="ECO:0000313" key="2">
    <source>
        <dbReference type="EMBL" id="VUX48089.1"/>
    </source>
</evidence>
<evidence type="ECO:0000259" key="1">
    <source>
        <dbReference type="Pfam" id="PF01935"/>
    </source>
</evidence>
<dbReference type="PANTHER" id="PTHR42957:SF1">
    <property type="entry name" value="HELICASE MJ1565-RELATED"/>
    <property type="match status" value="1"/>
</dbReference>